<dbReference type="Proteomes" id="UP001430377">
    <property type="component" value="Unassembled WGS sequence"/>
</dbReference>
<keyword evidence="2" id="KW-0812">Transmembrane</keyword>
<dbReference type="EMBL" id="RKLR01000001">
    <property type="protein sequence ID" value="MBX0321986.1"/>
    <property type="molecule type" value="Genomic_DNA"/>
</dbReference>
<gene>
    <name evidence="4" type="ORF">EGH21_02960</name>
</gene>
<protein>
    <recommendedName>
        <fullName evidence="3">DUF7282 domain-containing protein</fullName>
    </recommendedName>
</protein>
<feature type="domain" description="DUF7282" evidence="3">
    <location>
        <begin position="142"/>
        <end position="238"/>
    </location>
</feature>
<dbReference type="AlphaFoldDB" id="A0AAW4PLG7"/>
<comment type="caution">
    <text evidence="4">The sequence shown here is derived from an EMBL/GenBank/DDBJ whole genome shotgun (WGS) entry which is preliminary data.</text>
</comment>
<reference evidence="4 5" key="1">
    <citation type="submission" date="2021-06" db="EMBL/GenBank/DDBJ databases">
        <title>Halomicroarcula sp. a new haloarchaeum isolated from saline soil.</title>
        <authorList>
            <person name="Duran-Viseras A."/>
            <person name="Sanchez-Porro C."/>
            <person name="Ventosa A."/>
        </authorList>
    </citation>
    <scope>NUCLEOTIDE SEQUENCE [LARGE SCALE GENOMIC DNA]</scope>
    <source>
        <strain evidence="4 5">F13</strain>
    </source>
</reference>
<evidence type="ECO:0000313" key="4">
    <source>
        <dbReference type="EMBL" id="MBX0321986.1"/>
    </source>
</evidence>
<feature type="transmembrane region" description="Helical" evidence="2">
    <location>
        <begin position="287"/>
        <end position="305"/>
    </location>
</feature>
<keyword evidence="5" id="KW-1185">Reference proteome</keyword>
<evidence type="ECO:0000256" key="2">
    <source>
        <dbReference type="SAM" id="Phobius"/>
    </source>
</evidence>
<feature type="domain" description="DUF7282" evidence="3">
    <location>
        <begin position="27"/>
        <end position="130"/>
    </location>
</feature>
<accession>A0AAW4PLG7</accession>
<keyword evidence="2" id="KW-0472">Membrane</keyword>
<keyword evidence="2" id="KW-1133">Transmembrane helix</keyword>
<evidence type="ECO:0000313" key="5">
    <source>
        <dbReference type="Proteomes" id="UP001430377"/>
    </source>
</evidence>
<dbReference type="RefSeq" id="WP_220616974.1">
    <property type="nucleotide sequence ID" value="NZ_RKLR01000001.1"/>
</dbReference>
<name>A0AAW4PLG7_9EURY</name>
<organism evidence="4 5">
    <name type="scientific">Haloarcula rubra</name>
    <dbReference type="NCBI Taxonomy" id="2487747"/>
    <lineage>
        <taxon>Archaea</taxon>
        <taxon>Methanobacteriati</taxon>
        <taxon>Methanobacteriota</taxon>
        <taxon>Stenosarchaea group</taxon>
        <taxon>Halobacteria</taxon>
        <taxon>Halobacteriales</taxon>
        <taxon>Haloarculaceae</taxon>
        <taxon>Haloarcula</taxon>
    </lineage>
</organism>
<evidence type="ECO:0000256" key="1">
    <source>
        <dbReference type="SAM" id="MobiDB-lite"/>
    </source>
</evidence>
<feature type="compositionally biased region" description="Low complexity" evidence="1">
    <location>
        <begin position="247"/>
        <end position="283"/>
    </location>
</feature>
<evidence type="ECO:0000259" key="3">
    <source>
        <dbReference type="Pfam" id="PF23951"/>
    </source>
</evidence>
<feature type="region of interest" description="Disordered" evidence="1">
    <location>
        <begin position="247"/>
        <end position="285"/>
    </location>
</feature>
<dbReference type="Pfam" id="PF23951">
    <property type="entry name" value="DUF7282"/>
    <property type="match status" value="2"/>
</dbReference>
<sequence length="310" mass="31921">MQVRTLSVLLVVLVAASGVATAHGNDVVVHSQRSSNGVVQVAHVSQITSAHLVLHRTDGATLGPVVGHRYLSHDGPLTERDHVTVRVEPSAWANVTGNRTLFAALHTDDGDGRFDPESDAVISRDGEPVGHQFVLGKADGNASVVAHEQTVATNVTVENVAIDADGYLVASAHDGHIAGVTPLAAGRHENVTVGLDPAFYNDQRSSFELELTLYHDDGDGTFDPATDTPVTAGTESVGTHLAVEKATPTVTTPVTTTTDGSPTGATTTAPPTDSATATTSQTTGGSGSGFGVLAAALAVVSAVLLRERRH</sequence>
<dbReference type="InterPro" id="IPR055706">
    <property type="entry name" value="Slg1/2_DUF7282"/>
</dbReference>
<proteinExistence type="predicted"/>